<dbReference type="EMBL" id="JBFOLK010000010">
    <property type="protein sequence ID" value="KAL2480645.1"/>
    <property type="molecule type" value="Genomic_DNA"/>
</dbReference>
<evidence type="ECO:0000313" key="3">
    <source>
        <dbReference type="Proteomes" id="UP001604336"/>
    </source>
</evidence>
<protein>
    <submittedName>
        <fullName evidence="2">Uncharacterized protein</fullName>
    </submittedName>
</protein>
<feature type="compositionally biased region" description="Polar residues" evidence="1">
    <location>
        <begin position="147"/>
        <end position="161"/>
    </location>
</feature>
<name>A0ABD1QWS4_9LAMI</name>
<organism evidence="2 3">
    <name type="scientific">Abeliophyllum distichum</name>
    <dbReference type="NCBI Taxonomy" id="126358"/>
    <lineage>
        <taxon>Eukaryota</taxon>
        <taxon>Viridiplantae</taxon>
        <taxon>Streptophyta</taxon>
        <taxon>Embryophyta</taxon>
        <taxon>Tracheophyta</taxon>
        <taxon>Spermatophyta</taxon>
        <taxon>Magnoliopsida</taxon>
        <taxon>eudicotyledons</taxon>
        <taxon>Gunneridae</taxon>
        <taxon>Pentapetalae</taxon>
        <taxon>asterids</taxon>
        <taxon>lamiids</taxon>
        <taxon>Lamiales</taxon>
        <taxon>Oleaceae</taxon>
        <taxon>Forsythieae</taxon>
        <taxon>Abeliophyllum</taxon>
    </lineage>
</organism>
<feature type="compositionally biased region" description="Basic and acidic residues" evidence="1">
    <location>
        <begin position="1"/>
        <end position="12"/>
    </location>
</feature>
<feature type="region of interest" description="Disordered" evidence="1">
    <location>
        <begin position="1"/>
        <end position="48"/>
    </location>
</feature>
<dbReference type="Proteomes" id="UP001604336">
    <property type="component" value="Unassembled WGS sequence"/>
</dbReference>
<keyword evidence="3" id="KW-1185">Reference proteome</keyword>
<reference evidence="3" key="1">
    <citation type="submission" date="2024-07" db="EMBL/GenBank/DDBJ databases">
        <title>Two chromosome-level genome assemblies of Korean endemic species Abeliophyllum distichum and Forsythia ovata (Oleaceae).</title>
        <authorList>
            <person name="Jang H."/>
        </authorList>
    </citation>
    <scope>NUCLEOTIDE SEQUENCE [LARGE SCALE GENOMIC DNA]</scope>
</reference>
<gene>
    <name evidence="2" type="ORF">Adt_33611</name>
</gene>
<proteinExistence type="predicted"/>
<evidence type="ECO:0000256" key="1">
    <source>
        <dbReference type="SAM" id="MobiDB-lite"/>
    </source>
</evidence>
<accession>A0ABD1QWS4</accession>
<dbReference type="AlphaFoldDB" id="A0ABD1QWS4"/>
<evidence type="ECO:0000313" key="2">
    <source>
        <dbReference type="EMBL" id="KAL2480645.1"/>
    </source>
</evidence>
<feature type="compositionally biased region" description="Polar residues" evidence="1">
    <location>
        <begin position="87"/>
        <end position="109"/>
    </location>
</feature>
<comment type="caution">
    <text evidence="2">The sequence shown here is derived from an EMBL/GenBank/DDBJ whole genome shotgun (WGS) entry which is preliminary data.</text>
</comment>
<feature type="region of interest" description="Disordered" evidence="1">
    <location>
        <begin position="62"/>
        <end position="173"/>
    </location>
</feature>
<sequence>MEQPPRTDRPPKPPDIPSTLVGHLPSAFPNPQTGLTPLESGLTPPNSLPFAAALTNDAAAISAGCAPVGPPPISAPSSGEHFEGSIDGQSLASADSRPGQTRGSLNTHGPTLKSHPASSSHAATWVESPPAHLIAPSMADSPRPENETQPNLPRPSSSAVRTSPVAHYGRSKC</sequence>